<keyword evidence="4" id="KW-1003">Cell membrane</keyword>
<organism evidence="11 12">
    <name type="scientific">Acidiphilium acidophilum</name>
    <name type="common">Thiobacillus acidophilus</name>
    <dbReference type="NCBI Taxonomy" id="76588"/>
    <lineage>
        <taxon>Bacteria</taxon>
        <taxon>Pseudomonadati</taxon>
        <taxon>Pseudomonadota</taxon>
        <taxon>Alphaproteobacteria</taxon>
        <taxon>Acetobacterales</taxon>
        <taxon>Acidocellaceae</taxon>
        <taxon>Acidiphilium</taxon>
    </lineage>
</organism>
<evidence type="ECO:0000256" key="9">
    <source>
        <dbReference type="SAM" id="Phobius"/>
    </source>
</evidence>
<keyword evidence="8 9" id="KW-0472">Membrane</keyword>
<evidence type="ECO:0000256" key="7">
    <source>
        <dbReference type="ARBA" id="ARBA00023047"/>
    </source>
</evidence>
<feature type="transmembrane region" description="Helical" evidence="9">
    <location>
        <begin position="139"/>
        <end position="157"/>
    </location>
</feature>
<evidence type="ECO:0000256" key="8">
    <source>
        <dbReference type="ARBA" id="ARBA00023136"/>
    </source>
</evidence>
<feature type="transmembrane region" description="Helical" evidence="9">
    <location>
        <begin position="98"/>
        <end position="119"/>
    </location>
</feature>
<dbReference type="GO" id="GO:0015920">
    <property type="term" value="P:lipopolysaccharide transport"/>
    <property type="evidence" value="ECO:0007669"/>
    <property type="project" value="TreeGrafter"/>
</dbReference>
<dbReference type="PANTHER" id="PTHR30413:SF10">
    <property type="entry name" value="CAPSULE POLYSACCHARIDE EXPORT INNER-MEMBRANE PROTEIN CTRC"/>
    <property type="match status" value="1"/>
</dbReference>
<comment type="subcellular location">
    <subcellularLocation>
        <location evidence="1">Cell membrane</location>
        <topology evidence="1">Multi-pass membrane protein</topology>
    </subcellularLocation>
</comment>
<accession>A0AAW9DTI7</accession>
<dbReference type="GO" id="GO:0005886">
    <property type="term" value="C:plasma membrane"/>
    <property type="evidence" value="ECO:0007669"/>
    <property type="project" value="UniProtKB-SubCell"/>
</dbReference>
<dbReference type="Pfam" id="PF01061">
    <property type="entry name" value="ABC2_membrane"/>
    <property type="match status" value="1"/>
</dbReference>
<feature type="transmembrane region" description="Helical" evidence="9">
    <location>
        <begin position="204"/>
        <end position="231"/>
    </location>
</feature>
<dbReference type="EMBL" id="JAWXYB010000018">
    <property type="protein sequence ID" value="MDX5932368.1"/>
    <property type="molecule type" value="Genomic_DNA"/>
</dbReference>
<evidence type="ECO:0000256" key="5">
    <source>
        <dbReference type="ARBA" id="ARBA00022692"/>
    </source>
</evidence>
<keyword evidence="12" id="KW-1185">Reference proteome</keyword>
<feature type="transmembrane region" description="Helical" evidence="9">
    <location>
        <begin position="301"/>
        <end position="317"/>
    </location>
</feature>
<keyword evidence="6 9" id="KW-1133">Transmembrane helix</keyword>
<dbReference type="GO" id="GO:0140359">
    <property type="term" value="F:ABC-type transporter activity"/>
    <property type="evidence" value="ECO:0007669"/>
    <property type="project" value="InterPro"/>
</dbReference>
<dbReference type="AlphaFoldDB" id="A0AAW9DTI7"/>
<dbReference type="Proteomes" id="UP001279553">
    <property type="component" value="Unassembled WGS sequence"/>
</dbReference>
<comment type="similarity">
    <text evidence="2">Belongs to the ABC-2 integral membrane protein family.</text>
</comment>
<evidence type="ECO:0000256" key="3">
    <source>
        <dbReference type="ARBA" id="ARBA00022448"/>
    </source>
</evidence>
<sequence length="327" mass="35839">MMSTTATRPTPDTITPDPAAANALSAAGAVPDPLPIPAASDEGTLLNRRDAHLVITAGVGWGGLIVQAWRDLAETWSLRRLIWTLAFLDIKLRYRGSLLGPFWLTLSTAVMIAALGFVYSHLFKTDLHTYLPFLSLSLVLWNNFITSTVTDACVSYTSVNTTIHAMRMPLSMHAARSVVRNVMVLAHSIIVIVVVFALEDTWPGHIALLSIPAFLLWLVDGMAVSVLLGGFCARFRDVPPIVASIMQIAFFVSPIIWSPQILKDRGIGVILLNWNPFYSLLEIVRAPLLNQIPSMATWDSALGYSAGLIAISALFFIRSRGRIAFWV</sequence>
<dbReference type="InterPro" id="IPR013525">
    <property type="entry name" value="ABC2_TM"/>
</dbReference>
<name>A0AAW9DTI7_ACIAO</name>
<evidence type="ECO:0000256" key="6">
    <source>
        <dbReference type="ARBA" id="ARBA00022989"/>
    </source>
</evidence>
<evidence type="ECO:0000256" key="1">
    <source>
        <dbReference type="ARBA" id="ARBA00004651"/>
    </source>
</evidence>
<reference evidence="11 12" key="1">
    <citation type="submission" date="2023-11" db="EMBL/GenBank/DDBJ databases">
        <title>MicrobeMod: A computational toolkit for identifying prokaryotic methylation and restriction-modification with nanopore sequencing.</title>
        <authorList>
            <person name="Crits-Christoph A."/>
            <person name="Kang S.C."/>
            <person name="Lee H."/>
            <person name="Ostrov N."/>
        </authorList>
    </citation>
    <scope>NUCLEOTIDE SEQUENCE [LARGE SCALE GENOMIC DNA]</scope>
    <source>
        <strain evidence="11 12">DSMZ 700</strain>
    </source>
</reference>
<feature type="transmembrane region" description="Helical" evidence="9">
    <location>
        <begin position="178"/>
        <end position="198"/>
    </location>
</feature>
<feature type="domain" description="ABC-2 type transporter transmembrane" evidence="10">
    <location>
        <begin position="81"/>
        <end position="287"/>
    </location>
</feature>
<protein>
    <submittedName>
        <fullName evidence="11">ABC transporter permease</fullName>
    </submittedName>
</protein>
<keyword evidence="7" id="KW-0625">Polysaccharide transport</keyword>
<keyword evidence="5 9" id="KW-0812">Transmembrane</keyword>
<keyword evidence="7" id="KW-0762">Sugar transport</keyword>
<evidence type="ECO:0000256" key="4">
    <source>
        <dbReference type="ARBA" id="ARBA00022475"/>
    </source>
</evidence>
<keyword evidence="3" id="KW-0813">Transport</keyword>
<evidence type="ECO:0000259" key="10">
    <source>
        <dbReference type="Pfam" id="PF01061"/>
    </source>
</evidence>
<dbReference type="GO" id="GO:0015774">
    <property type="term" value="P:polysaccharide transport"/>
    <property type="evidence" value="ECO:0007669"/>
    <property type="project" value="UniProtKB-KW"/>
</dbReference>
<feature type="transmembrane region" description="Helical" evidence="9">
    <location>
        <begin position="238"/>
        <end position="257"/>
    </location>
</feature>
<comment type="caution">
    <text evidence="11">The sequence shown here is derived from an EMBL/GenBank/DDBJ whole genome shotgun (WGS) entry which is preliminary data.</text>
</comment>
<proteinExistence type="inferred from homology"/>
<evidence type="ECO:0000256" key="2">
    <source>
        <dbReference type="ARBA" id="ARBA00007783"/>
    </source>
</evidence>
<evidence type="ECO:0000313" key="11">
    <source>
        <dbReference type="EMBL" id="MDX5932368.1"/>
    </source>
</evidence>
<gene>
    <name evidence="11" type="ORF">SIL87_16550</name>
</gene>
<evidence type="ECO:0000313" key="12">
    <source>
        <dbReference type="Proteomes" id="UP001279553"/>
    </source>
</evidence>
<dbReference type="PANTHER" id="PTHR30413">
    <property type="entry name" value="INNER MEMBRANE TRANSPORT PERMEASE"/>
    <property type="match status" value="1"/>
</dbReference>